<dbReference type="OrthoDB" id="9780884at2"/>
<accession>A0A4R3K9X5</accession>
<feature type="transmembrane region" description="Helical" evidence="3">
    <location>
        <begin position="66"/>
        <end position="89"/>
    </location>
</feature>
<dbReference type="GO" id="GO:0009245">
    <property type="term" value="P:lipid A biosynthetic process"/>
    <property type="evidence" value="ECO:0007669"/>
    <property type="project" value="TreeGrafter"/>
</dbReference>
<dbReference type="RefSeq" id="WP_132548802.1">
    <property type="nucleotide sequence ID" value="NZ_WIQN01000009.1"/>
</dbReference>
<comment type="caution">
    <text evidence="5">The sequence shown here is derived from an EMBL/GenBank/DDBJ whole genome shotgun (WGS) entry which is preliminary data.</text>
</comment>
<protein>
    <recommendedName>
        <fullName evidence="4">Calcineurin-like phosphoesterase domain-containing protein</fullName>
    </recommendedName>
</protein>
<keyword evidence="3" id="KW-0812">Transmembrane</keyword>
<name>A0A4R3K9X5_9FIRM</name>
<evidence type="ECO:0000256" key="3">
    <source>
        <dbReference type="SAM" id="Phobius"/>
    </source>
</evidence>
<dbReference type="SUPFAM" id="SSF56300">
    <property type="entry name" value="Metallo-dependent phosphatases"/>
    <property type="match status" value="1"/>
</dbReference>
<evidence type="ECO:0000259" key="4">
    <source>
        <dbReference type="Pfam" id="PF00149"/>
    </source>
</evidence>
<feature type="transmembrane region" description="Helical" evidence="3">
    <location>
        <begin position="6"/>
        <end position="24"/>
    </location>
</feature>
<evidence type="ECO:0000256" key="2">
    <source>
        <dbReference type="ARBA" id="ARBA00022801"/>
    </source>
</evidence>
<keyword evidence="3" id="KW-1133">Transmembrane helix</keyword>
<dbReference type="Gene3D" id="3.60.21.10">
    <property type="match status" value="1"/>
</dbReference>
<dbReference type="PANTHER" id="PTHR31302">
    <property type="entry name" value="TRANSMEMBRANE PROTEIN WITH METALLOPHOSPHOESTERASE DOMAIN-RELATED"/>
    <property type="match status" value="1"/>
</dbReference>
<dbReference type="PANTHER" id="PTHR31302:SF31">
    <property type="entry name" value="PHOSPHODIESTERASE YAEI"/>
    <property type="match status" value="1"/>
</dbReference>
<dbReference type="GO" id="GO:0008758">
    <property type="term" value="F:UDP-2,3-diacylglucosamine hydrolase activity"/>
    <property type="evidence" value="ECO:0007669"/>
    <property type="project" value="TreeGrafter"/>
</dbReference>
<reference evidence="5 6" key="1">
    <citation type="submission" date="2019-03" db="EMBL/GenBank/DDBJ databases">
        <title>Genomic Encyclopedia of Type Strains, Phase IV (KMG-IV): sequencing the most valuable type-strain genomes for metagenomic binning, comparative biology and taxonomic classification.</title>
        <authorList>
            <person name="Goeker M."/>
        </authorList>
    </citation>
    <scope>NUCLEOTIDE SEQUENCE [LARGE SCALE GENOMIC DNA]</scope>
    <source>
        <strain evidence="5 6">DSM 20467</strain>
    </source>
</reference>
<dbReference type="GO" id="GO:0046872">
    <property type="term" value="F:metal ion binding"/>
    <property type="evidence" value="ECO:0007669"/>
    <property type="project" value="UniProtKB-KW"/>
</dbReference>
<dbReference type="AlphaFoldDB" id="A0A4R3K9X5"/>
<keyword evidence="2" id="KW-0378">Hydrolase</keyword>
<organism evidence="5 6">
    <name type="scientific">Pectinatus cerevisiiphilus</name>
    <dbReference type="NCBI Taxonomy" id="86956"/>
    <lineage>
        <taxon>Bacteria</taxon>
        <taxon>Bacillati</taxon>
        <taxon>Bacillota</taxon>
        <taxon>Negativicutes</taxon>
        <taxon>Selenomonadales</taxon>
        <taxon>Selenomonadaceae</taxon>
        <taxon>Pectinatus</taxon>
    </lineage>
</organism>
<dbReference type="EMBL" id="SMAA01000006">
    <property type="protein sequence ID" value="TCS79709.1"/>
    <property type="molecule type" value="Genomic_DNA"/>
</dbReference>
<dbReference type="InterPro" id="IPR051158">
    <property type="entry name" value="Metallophosphoesterase_sf"/>
</dbReference>
<evidence type="ECO:0000313" key="6">
    <source>
        <dbReference type="Proteomes" id="UP000295188"/>
    </source>
</evidence>
<evidence type="ECO:0000313" key="5">
    <source>
        <dbReference type="EMBL" id="TCS79709.1"/>
    </source>
</evidence>
<dbReference type="CDD" id="cd07385">
    <property type="entry name" value="MPP_YkuE_C"/>
    <property type="match status" value="1"/>
</dbReference>
<evidence type="ECO:0000256" key="1">
    <source>
        <dbReference type="ARBA" id="ARBA00022723"/>
    </source>
</evidence>
<dbReference type="Pfam" id="PF00149">
    <property type="entry name" value="Metallophos"/>
    <property type="match status" value="1"/>
</dbReference>
<keyword evidence="3" id="KW-0472">Membrane</keyword>
<dbReference type="InterPro" id="IPR029052">
    <property type="entry name" value="Metallo-depent_PP-like"/>
</dbReference>
<keyword evidence="1" id="KW-0479">Metal-binding</keyword>
<feature type="domain" description="Calcineurin-like phosphoesterase" evidence="4">
    <location>
        <begin position="152"/>
        <end position="322"/>
    </location>
</feature>
<feature type="transmembrane region" description="Helical" evidence="3">
    <location>
        <begin position="110"/>
        <end position="128"/>
    </location>
</feature>
<keyword evidence="6" id="KW-1185">Reference proteome</keyword>
<sequence>MFTIFLTCVFSTLIIASILFAIFFRQLFPKFIKRHICLKIFLFNVFLLLLLFFSKFIQNETATWSAFQQLIIIIFVSELFFTAAMLIFNGISRLYAAFITKPVNKSRRNFLMKSALIPVEGIVLYGSFIEKNHIILNKYNIPIAAASTWKGLKIAHLTDVHMGSYFSLAKLKTTMERLVALEPDILAVTGDIFDDDNTNEKSIALIGQYCNSFKHGIYYCWGNHEYMRNMDVIRNSLAKTDIHVLENQNITIENGKDKLTLIGVDYPRDRTHFTQLGTEYMEKALVGVPQDSLKILLAHHSDFIDNAFANNINLALTGHTHGGQFGLFGYPLFPGFKYVRGMFVNNGSYGYVSTGAGSWFPFRLGCPPEITLFTIV</sequence>
<proteinExistence type="predicted"/>
<dbReference type="GO" id="GO:0016020">
    <property type="term" value="C:membrane"/>
    <property type="evidence" value="ECO:0007669"/>
    <property type="project" value="GOC"/>
</dbReference>
<feature type="transmembrane region" description="Helical" evidence="3">
    <location>
        <begin position="36"/>
        <end position="54"/>
    </location>
</feature>
<dbReference type="Proteomes" id="UP000295188">
    <property type="component" value="Unassembled WGS sequence"/>
</dbReference>
<gene>
    <name evidence="5" type="ORF">EDC37_106125</name>
</gene>
<dbReference type="InterPro" id="IPR004843">
    <property type="entry name" value="Calcineurin-like_PHP"/>
</dbReference>